<name>A0AAV5RIB0_STABA</name>
<dbReference type="AlphaFoldDB" id="A0AAV5RIB0"/>
<dbReference type="InterPro" id="IPR036322">
    <property type="entry name" value="WD40_repeat_dom_sf"/>
</dbReference>
<dbReference type="PANTHER" id="PTHR22746:SF10">
    <property type="entry name" value="GUANINE NUCLEOTIDE EXCHANGE FACTOR SUBUNIT RIC1"/>
    <property type="match status" value="1"/>
</dbReference>
<feature type="region of interest" description="Disordered" evidence="3">
    <location>
        <begin position="489"/>
        <end position="536"/>
    </location>
</feature>
<dbReference type="Proteomes" id="UP001362899">
    <property type="component" value="Unassembled WGS sequence"/>
</dbReference>
<feature type="domain" description="RIC1 C-terminal alpha solenoid region" evidence="4">
    <location>
        <begin position="808"/>
        <end position="969"/>
    </location>
</feature>
<sequence>MLWPEGSTSAIAELSTFLNPALPDEKVRSFCVSKLGSYLVVASKSILAMFRLKPLVPLSIYPSLFIDTEISCVIASGSGEYVAVATTDSKISVFSAQPQGYLEERLKFNYSVTPGPGEAIGAQELWLQPLDSITCNTDKDAILNTCGPFLLVSSLRGVQVVEWKAFKTKDPLNHPVPKEFEIEGLKDSKIICMSSGAYDKSKWITCLVLESGCSLLLSWDGDNLQDLQLVSETAFNVSEIRSCDYNIRLRSIALVSDEKIFVYKDVYNNVESQLTKLQLEDSRQVCTVKWTPSGVAMIVGYIDGWDLVSMLGLNVYSVQNSSYSGINAVDFMVSAESAFMLNNEGTLLVQNMLRSSDYSPAELNRPVLFGNGRLMLYHDPSARGITEGISNQSWLTIPLPTWYMAQNWPINHVSSTADGRFVAIAGTVGIMLFSVTTRQWKDIGSREFMVRGGLCWFGKRLVAACKSIYEDTIVLKMYSPAITQTNNSASSQGSLNLGPAFSGTSPQPLPQSGSCLNNAPNTHSVQSIPESPPQSHIMLPARRRSSAYSGGTFGASASTENLVKATPGYYSNLFKQFKQSSSNIDGDSIRAPLISSPSATTDFRRPSAASIPFSKFELQVLAVENLGNNCSVILVAKGPDSLLGVVFEENGKLSFLLYNLLNGDYGFNLIRSIPLQEVLDIDHPVVRSVAIVSENEILMLINTTLYLLTTFEDDSNKYERRVIVDPVEMFEFLPQDQLLCAFDGQDAVFSTWPPSNKTNVTTINLDAFPVHFSAHRGVVALVETEPIASYDNSFVVARPLITHEVYIHYLIEAYLTTDLGRALSVARRYSNAPYFSGVLENLLFHCVTDYPTESETKLALKLIRHFDEQNIEAIIANCARKIDMKYWDRLFSSAGQSSAEMFDNCLSRHDLKTATELLIIVQTTSSDFDLKGPLLRLYTASKLDQQFHICKQLCQYIMSIDATGETLKKFREFI</sequence>
<dbReference type="GO" id="GO:0006886">
    <property type="term" value="P:intracellular protein transport"/>
    <property type="evidence" value="ECO:0007669"/>
    <property type="project" value="InterPro"/>
</dbReference>
<evidence type="ECO:0000256" key="2">
    <source>
        <dbReference type="ARBA" id="ARBA00023136"/>
    </source>
</evidence>
<evidence type="ECO:0000259" key="4">
    <source>
        <dbReference type="Pfam" id="PF07064"/>
    </source>
</evidence>
<dbReference type="InterPro" id="IPR009771">
    <property type="entry name" value="RIC1_C"/>
</dbReference>
<dbReference type="GO" id="GO:0034066">
    <property type="term" value="C:Ric1-Rgp1 guanyl-nucleotide exchange factor complex"/>
    <property type="evidence" value="ECO:0007669"/>
    <property type="project" value="InterPro"/>
</dbReference>
<accession>A0AAV5RIB0</accession>
<keyword evidence="2" id="KW-0472">Membrane</keyword>
<dbReference type="PANTHER" id="PTHR22746">
    <property type="entry name" value="RAB6A-GEF COMPLEX PARTNER PROTEIN 1"/>
    <property type="match status" value="1"/>
</dbReference>
<comment type="caution">
    <text evidence="5">The sequence shown here is derived from an EMBL/GenBank/DDBJ whole genome shotgun (WGS) entry which is preliminary data.</text>
</comment>
<dbReference type="GO" id="GO:0000139">
    <property type="term" value="C:Golgi membrane"/>
    <property type="evidence" value="ECO:0007669"/>
    <property type="project" value="TreeGrafter"/>
</dbReference>
<organism evidence="5 6">
    <name type="scientific">Starmerella bacillaris</name>
    <name type="common">Yeast</name>
    <name type="synonym">Candida zemplinina</name>
    <dbReference type="NCBI Taxonomy" id="1247836"/>
    <lineage>
        <taxon>Eukaryota</taxon>
        <taxon>Fungi</taxon>
        <taxon>Dikarya</taxon>
        <taxon>Ascomycota</taxon>
        <taxon>Saccharomycotina</taxon>
        <taxon>Dipodascomycetes</taxon>
        <taxon>Dipodascales</taxon>
        <taxon>Trichomonascaceae</taxon>
        <taxon>Starmerella</taxon>
    </lineage>
</organism>
<dbReference type="GO" id="GO:0005829">
    <property type="term" value="C:cytosol"/>
    <property type="evidence" value="ECO:0007669"/>
    <property type="project" value="TreeGrafter"/>
</dbReference>
<proteinExistence type="predicted"/>
<dbReference type="GO" id="GO:0042147">
    <property type="term" value="P:retrograde transport, endosome to Golgi"/>
    <property type="evidence" value="ECO:0007669"/>
    <property type="project" value="TreeGrafter"/>
</dbReference>
<evidence type="ECO:0000256" key="3">
    <source>
        <dbReference type="SAM" id="MobiDB-lite"/>
    </source>
</evidence>
<dbReference type="SUPFAM" id="SSF50978">
    <property type="entry name" value="WD40 repeat-like"/>
    <property type="match status" value="1"/>
</dbReference>
<dbReference type="EMBL" id="BTGC01000003">
    <property type="protein sequence ID" value="GMM51265.1"/>
    <property type="molecule type" value="Genomic_DNA"/>
</dbReference>
<feature type="compositionally biased region" description="Polar residues" evidence="3">
    <location>
        <begin position="502"/>
        <end position="529"/>
    </location>
</feature>
<gene>
    <name evidence="5" type="ORF">DASB73_022230</name>
</gene>
<protein>
    <recommendedName>
        <fullName evidence="4">RIC1 C-terminal alpha solenoid region domain-containing protein</fullName>
    </recommendedName>
</protein>
<comment type="subcellular location">
    <subcellularLocation>
        <location evidence="1">Membrane</location>
    </subcellularLocation>
</comment>
<keyword evidence="6" id="KW-1185">Reference proteome</keyword>
<dbReference type="Pfam" id="PF07064">
    <property type="entry name" value="RIC1"/>
    <property type="match status" value="1"/>
</dbReference>
<evidence type="ECO:0000313" key="6">
    <source>
        <dbReference type="Proteomes" id="UP001362899"/>
    </source>
</evidence>
<dbReference type="InterPro" id="IPR040096">
    <property type="entry name" value="Ric1"/>
</dbReference>
<reference evidence="5 6" key="1">
    <citation type="journal article" date="2023" name="Elife">
        <title>Identification of key yeast species and microbe-microbe interactions impacting larval growth of Drosophila in the wild.</title>
        <authorList>
            <person name="Mure A."/>
            <person name="Sugiura Y."/>
            <person name="Maeda R."/>
            <person name="Honda K."/>
            <person name="Sakurai N."/>
            <person name="Takahashi Y."/>
            <person name="Watada M."/>
            <person name="Katoh T."/>
            <person name="Gotoh A."/>
            <person name="Gotoh Y."/>
            <person name="Taniguchi I."/>
            <person name="Nakamura K."/>
            <person name="Hayashi T."/>
            <person name="Katayama T."/>
            <person name="Uemura T."/>
            <person name="Hattori Y."/>
        </authorList>
    </citation>
    <scope>NUCLEOTIDE SEQUENCE [LARGE SCALE GENOMIC DNA]</scope>
    <source>
        <strain evidence="5 6">SB-73</strain>
    </source>
</reference>
<evidence type="ECO:0000256" key="1">
    <source>
        <dbReference type="ARBA" id="ARBA00004370"/>
    </source>
</evidence>
<evidence type="ECO:0000313" key="5">
    <source>
        <dbReference type="EMBL" id="GMM51265.1"/>
    </source>
</evidence>